<dbReference type="Proteomes" id="UP000199169">
    <property type="component" value="Unassembled WGS sequence"/>
</dbReference>
<dbReference type="RefSeq" id="WP_186405758.1">
    <property type="nucleotide sequence ID" value="NZ_FLQX01000028.1"/>
</dbReference>
<evidence type="ECO:0000256" key="1">
    <source>
        <dbReference type="SAM" id="MobiDB-lite"/>
    </source>
</evidence>
<name>A0A1A8XFM1_9PROT</name>
<sequence>MAKKIHTLREFRKRLEYCNVLKEIKAKIDAAITAAGIRVWYGTIKEPVFKRPARGPAHDASSEEPLPTVDRE</sequence>
<accession>A0A1A8XFM1</accession>
<protein>
    <submittedName>
        <fullName evidence="2">Uncharacterized protein</fullName>
    </submittedName>
</protein>
<organism evidence="2 3">
    <name type="scientific">Candidatus Accumulibacter aalborgensis</name>
    <dbReference type="NCBI Taxonomy" id="1860102"/>
    <lineage>
        <taxon>Bacteria</taxon>
        <taxon>Pseudomonadati</taxon>
        <taxon>Pseudomonadota</taxon>
        <taxon>Betaproteobacteria</taxon>
        <taxon>Candidatus Accumulibacter</taxon>
    </lineage>
</organism>
<feature type="region of interest" description="Disordered" evidence="1">
    <location>
        <begin position="50"/>
        <end position="72"/>
    </location>
</feature>
<evidence type="ECO:0000313" key="3">
    <source>
        <dbReference type="Proteomes" id="UP000199169"/>
    </source>
</evidence>
<proteinExistence type="predicted"/>
<reference evidence="3" key="1">
    <citation type="submission" date="2016-06" db="EMBL/GenBank/DDBJ databases">
        <authorList>
            <person name="McIlroy S.J."/>
            <person name="Karst S.M."/>
            <person name="Albertsen M."/>
        </authorList>
    </citation>
    <scope>NUCLEOTIDE SEQUENCE [LARGE SCALE GENOMIC DNA]</scope>
</reference>
<keyword evidence="3" id="KW-1185">Reference proteome</keyword>
<dbReference type="AlphaFoldDB" id="A0A1A8XFM1"/>
<gene>
    <name evidence="2" type="ORF">ACCAA_1230008</name>
</gene>
<dbReference type="EMBL" id="FLQX01000028">
    <property type="protein sequence ID" value="SBT03970.1"/>
    <property type="molecule type" value="Genomic_DNA"/>
</dbReference>
<evidence type="ECO:0000313" key="2">
    <source>
        <dbReference type="EMBL" id="SBT03970.1"/>
    </source>
</evidence>